<keyword evidence="2 6" id="KW-0646">Protease inhibitor</keyword>
<dbReference type="AlphaFoldDB" id="A0AAD8QM89"/>
<dbReference type="PROSITE" id="PS00281">
    <property type="entry name" value="BOWMAN_BIRK"/>
    <property type="match status" value="1"/>
</dbReference>
<accession>A0AAD8QM89</accession>
<dbReference type="InterPro" id="IPR000877">
    <property type="entry name" value="Prot_inh_BBI"/>
</dbReference>
<gene>
    <name evidence="9" type="ORF">QYE76_016566</name>
</gene>
<keyword evidence="7" id="KW-0732">Signal</keyword>
<reference evidence="9" key="1">
    <citation type="submission" date="2023-07" db="EMBL/GenBank/DDBJ databases">
        <title>A chromosome-level genome assembly of Lolium multiflorum.</title>
        <authorList>
            <person name="Chen Y."/>
            <person name="Copetti D."/>
            <person name="Kolliker R."/>
            <person name="Studer B."/>
        </authorList>
    </citation>
    <scope>NUCLEOTIDE SEQUENCE</scope>
    <source>
        <strain evidence="9">02402/16</strain>
        <tissue evidence="9">Leaf</tissue>
    </source>
</reference>
<sequence length="169" mass="18079">MNMKRCLSASILLMLSLEGALLVAGNPSAAATIRLPSDTQVAAAPARPWKCCDLAPCTRSIPPICHCADEVEQCDTACKNCVPSTAHPSLFVCNDRYVGYPGPICRPWNCCDLAPCTKSIPPICRCEDEVDQCAATCKDCAASTSDPSRHVCQDIFRGWPGPMCTVEGN</sequence>
<evidence type="ECO:0000256" key="2">
    <source>
        <dbReference type="ARBA" id="ARBA00022690"/>
    </source>
</evidence>
<dbReference type="SUPFAM" id="SSF57247">
    <property type="entry name" value="Bowman-Birk inhibitor, BBI"/>
    <property type="match status" value="2"/>
</dbReference>
<dbReference type="GO" id="GO:0005576">
    <property type="term" value="C:extracellular region"/>
    <property type="evidence" value="ECO:0007669"/>
    <property type="project" value="InterPro"/>
</dbReference>
<dbReference type="PANTHER" id="PTHR33479:SF22">
    <property type="entry name" value="BOWMAN-BIRK TYPE BRAN TRYPSIN INHIBITOR"/>
    <property type="match status" value="1"/>
</dbReference>
<evidence type="ECO:0000256" key="7">
    <source>
        <dbReference type="SAM" id="SignalP"/>
    </source>
</evidence>
<feature type="site" description="Reactive bond for trypsin" evidence="5">
    <location>
        <begin position="59"/>
        <end position="60"/>
    </location>
</feature>
<evidence type="ECO:0000259" key="8">
    <source>
        <dbReference type="PROSITE" id="PS00281"/>
    </source>
</evidence>
<comment type="similarity">
    <text evidence="1 6">Belongs to the Bowman-Birk serine protease inhibitor family.</text>
</comment>
<dbReference type="InterPro" id="IPR035995">
    <property type="entry name" value="Bowman-Birk_prot_inh"/>
</dbReference>
<feature type="signal peptide" evidence="7">
    <location>
        <begin position="1"/>
        <end position="25"/>
    </location>
</feature>
<dbReference type="Pfam" id="PF00228">
    <property type="entry name" value="Bowman-Birk_leg"/>
    <property type="match status" value="2"/>
</dbReference>
<feature type="domain" description="Bowman-Birk serine protease inhibitors family" evidence="8">
    <location>
        <begin position="126"/>
        <end position="140"/>
    </location>
</feature>
<dbReference type="Gene3D" id="2.10.69.10">
    <property type="entry name" value="Cysteine Protease (Bromelain) Inhibitor, subunit H"/>
    <property type="match status" value="2"/>
</dbReference>
<proteinExistence type="inferred from homology"/>
<name>A0AAD8QM89_LOLMU</name>
<dbReference type="EMBL" id="JAUUTY010000020">
    <property type="protein sequence ID" value="KAK1603553.1"/>
    <property type="molecule type" value="Genomic_DNA"/>
</dbReference>
<dbReference type="PANTHER" id="PTHR33479">
    <property type="entry name" value="BOWMAN-BIRK TYPE BRAN TRYPSIN INHIBITOR"/>
    <property type="match status" value="1"/>
</dbReference>
<evidence type="ECO:0000256" key="5">
    <source>
        <dbReference type="PIRSR" id="PIRSR600877-50"/>
    </source>
</evidence>
<feature type="chain" id="PRO_5042275633" description="Bowman-Birk serine protease inhibitors family domain-containing protein" evidence="7">
    <location>
        <begin position="26"/>
        <end position="169"/>
    </location>
</feature>
<keyword evidence="3 6" id="KW-0722">Serine protease inhibitor</keyword>
<evidence type="ECO:0000313" key="10">
    <source>
        <dbReference type="Proteomes" id="UP001231189"/>
    </source>
</evidence>
<comment type="caution">
    <text evidence="9">The sequence shown here is derived from an EMBL/GenBank/DDBJ whole genome shotgun (WGS) entry which is preliminary data.</text>
</comment>
<evidence type="ECO:0000256" key="1">
    <source>
        <dbReference type="ARBA" id="ARBA00008506"/>
    </source>
</evidence>
<dbReference type="SMART" id="SM00269">
    <property type="entry name" value="BowB"/>
    <property type="match status" value="2"/>
</dbReference>
<protein>
    <recommendedName>
        <fullName evidence="8">Bowman-Birk serine protease inhibitors family domain-containing protein</fullName>
    </recommendedName>
</protein>
<evidence type="ECO:0000313" key="9">
    <source>
        <dbReference type="EMBL" id="KAK1603553.1"/>
    </source>
</evidence>
<keyword evidence="4" id="KW-1015">Disulfide bond</keyword>
<dbReference type="Proteomes" id="UP001231189">
    <property type="component" value="Unassembled WGS sequence"/>
</dbReference>
<evidence type="ECO:0000256" key="4">
    <source>
        <dbReference type="ARBA" id="ARBA00023157"/>
    </source>
</evidence>
<dbReference type="GO" id="GO:0004867">
    <property type="term" value="F:serine-type endopeptidase inhibitor activity"/>
    <property type="evidence" value="ECO:0007669"/>
    <property type="project" value="UniProtKB-KW"/>
</dbReference>
<feature type="site" description="Reactive bond for trypsin" evidence="5">
    <location>
        <begin position="118"/>
        <end position="119"/>
    </location>
</feature>
<evidence type="ECO:0000256" key="6">
    <source>
        <dbReference type="RuleBase" id="RU003856"/>
    </source>
</evidence>
<organism evidence="9 10">
    <name type="scientific">Lolium multiflorum</name>
    <name type="common">Italian ryegrass</name>
    <name type="synonym">Lolium perenne subsp. multiflorum</name>
    <dbReference type="NCBI Taxonomy" id="4521"/>
    <lineage>
        <taxon>Eukaryota</taxon>
        <taxon>Viridiplantae</taxon>
        <taxon>Streptophyta</taxon>
        <taxon>Embryophyta</taxon>
        <taxon>Tracheophyta</taxon>
        <taxon>Spermatophyta</taxon>
        <taxon>Magnoliopsida</taxon>
        <taxon>Liliopsida</taxon>
        <taxon>Poales</taxon>
        <taxon>Poaceae</taxon>
        <taxon>BOP clade</taxon>
        <taxon>Pooideae</taxon>
        <taxon>Poodae</taxon>
        <taxon>Poeae</taxon>
        <taxon>Poeae Chloroplast Group 2 (Poeae type)</taxon>
        <taxon>Loliodinae</taxon>
        <taxon>Loliinae</taxon>
        <taxon>Lolium</taxon>
    </lineage>
</organism>
<keyword evidence="10" id="KW-1185">Reference proteome</keyword>
<evidence type="ECO:0000256" key="3">
    <source>
        <dbReference type="ARBA" id="ARBA00022900"/>
    </source>
</evidence>
<dbReference type="CDD" id="cd00023">
    <property type="entry name" value="BBI"/>
    <property type="match status" value="2"/>
</dbReference>